<reference evidence="1" key="1">
    <citation type="journal article" date="2021" name="Mol. Plant Pathol.">
        <title>A 20-kb lineage-specific genomic region tames virulence in pathogenic amphidiploid Verticillium longisporum.</title>
        <authorList>
            <person name="Harting R."/>
            <person name="Starke J."/>
            <person name="Kusch H."/>
            <person name="Poggeler S."/>
            <person name="Maurus I."/>
            <person name="Schluter R."/>
            <person name="Landesfeind M."/>
            <person name="Bulla I."/>
            <person name="Nowrousian M."/>
            <person name="de Jonge R."/>
            <person name="Stahlhut G."/>
            <person name="Hoff K.J."/>
            <person name="Asshauer K.P."/>
            <person name="Thurmer A."/>
            <person name="Stanke M."/>
            <person name="Daniel R."/>
            <person name="Morgenstern B."/>
            <person name="Thomma B.P.H.J."/>
            <person name="Kronstad J.W."/>
            <person name="Braus-Stromeyer S.A."/>
            <person name="Braus G.H."/>
        </authorList>
    </citation>
    <scope>NUCLEOTIDE SEQUENCE</scope>
    <source>
        <strain evidence="1">Vl32</strain>
    </source>
</reference>
<evidence type="ECO:0000313" key="1">
    <source>
        <dbReference type="EMBL" id="KAG7131031.1"/>
    </source>
</evidence>
<accession>A0A8I3API8</accession>
<dbReference type="OrthoDB" id="4725912at2759"/>
<name>A0A8I3API8_VERLO</name>
<protein>
    <submittedName>
        <fullName evidence="1">Uncharacterized protein</fullName>
    </submittedName>
</protein>
<organism evidence="1 2">
    <name type="scientific">Verticillium longisporum</name>
    <name type="common">Verticillium dahliae var. longisporum</name>
    <dbReference type="NCBI Taxonomy" id="100787"/>
    <lineage>
        <taxon>Eukaryota</taxon>
        <taxon>Fungi</taxon>
        <taxon>Dikarya</taxon>
        <taxon>Ascomycota</taxon>
        <taxon>Pezizomycotina</taxon>
        <taxon>Sordariomycetes</taxon>
        <taxon>Hypocreomycetidae</taxon>
        <taxon>Glomerellales</taxon>
        <taxon>Plectosphaerellaceae</taxon>
        <taxon>Verticillium</taxon>
    </lineage>
</organism>
<dbReference type="Proteomes" id="UP000689129">
    <property type="component" value="Unassembled WGS sequence"/>
</dbReference>
<dbReference type="AlphaFoldDB" id="A0A8I3API8"/>
<dbReference type="EMBL" id="JAEMWZ010000214">
    <property type="protein sequence ID" value="KAG7131031.1"/>
    <property type="molecule type" value="Genomic_DNA"/>
</dbReference>
<comment type="caution">
    <text evidence="1">The sequence shown here is derived from an EMBL/GenBank/DDBJ whole genome shotgun (WGS) entry which is preliminary data.</text>
</comment>
<sequence length="200" mass="21187">MDSHTPYETFVVTSRHDGAQTTIDRLHPQTGQATPAYVLHKTPGQKTAAVLYASAGPNAPAAGTFRHHSLSAATDVTLRGGPLFKMQLVAEDYPARKQVFASPGGGGGGGARFTWGKDAETLSPRKLSFRDAATERVLGRYAMYPDGRAAGPRPTFALYVPPGTVDVDMFVVTGVAAMDLWAGEDEAGFKLLGKLFSFAG</sequence>
<evidence type="ECO:0000313" key="2">
    <source>
        <dbReference type="Proteomes" id="UP000689129"/>
    </source>
</evidence>
<proteinExistence type="predicted"/>
<gene>
    <name evidence="1" type="ORF">HYQ45_010274</name>
</gene>